<proteinExistence type="predicted"/>
<comment type="caution">
    <text evidence="1">The sequence shown here is derived from an EMBL/GenBank/DDBJ whole genome shotgun (WGS) entry which is preliminary data.</text>
</comment>
<dbReference type="Proteomes" id="UP000555546">
    <property type="component" value="Unassembled WGS sequence"/>
</dbReference>
<name>A0A7W9AUX3_9HYPH</name>
<keyword evidence="2" id="KW-1185">Reference proteome</keyword>
<reference evidence="1 2" key="1">
    <citation type="submission" date="2020-08" db="EMBL/GenBank/DDBJ databases">
        <title>Genomic Encyclopedia of Type Strains, Phase IV (KMG-IV): sequencing the most valuable type-strain genomes for metagenomic binning, comparative biology and taxonomic classification.</title>
        <authorList>
            <person name="Goeker M."/>
        </authorList>
    </citation>
    <scope>NUCLEOTIDE SEQUENCE [LARGE SCALE GENOMIC DNA]</scope>
    <source>
        <strain evidence="1 2">DSM 26944</strain>
    </source>
</reference>
<gene>
    <name evidence="1" type="ORF">FHS76_000725</name>
</gene>
<sequence>MKMLPHGGIFISSWNDKLRNFHIWIQFALNPASEEIIS</sequence>
<organism evidence="1 2">
    <name type="scientific">Brucella daejeonensis</name>
    <dbReference type="NCBI Taxonomy" id="659015"/>
    <lineage>
        <taxon>Bacteria</taxon>
        <taxon>Pseudomonadati</taxon>
        <taxon>Pseudomonadota</taxon>
        <taxon>Alphaproteobacteria</taxon>
        <taxon>Hyphomicrobiales</taxon>
        <taxon>Brucellaceae</taxon>
        <taxon>Brucella/Ochrobactrum group</taxon>
        <taxon>Brucella</taxon>
    </lineage>
</organism>
<evidence type="ECO:0000313" key="1">
    <source>
        <dbReference type="EMBL" id="MBB5700882.1"/>
    </source>
</evidence>
<dbReference type="EMBL" id="JACIJG010000002">
    <property type="protein sequence ID" value="MBB5700882.1"/>
    <property type="molecule type" value="Genomic_DNA"/>
</dbReference>
<accession>A0A7W9AUX3</accession>
<protein>
    <submittedName>
        <fullName evidence="1">Uncharacterized protein</fullName>
    </submittedName>
</protein>
<dbReference type="AlphaFoldDB" id="A0A7W9AUX3"/>
<evidence type="ECO:0000313" key="2">
    <source>
        <dbReference type="Proteomes" id="UP000555546"/>
    </source>
</evidence>